<gene>
    <name evidence="1" type="ORF">ACFQO7_21695</name>
</gene>
<dbReference type="Gene3D" id="3.40.109.10">
    <property type="entry name" value="NADH Oxidase"/>
    <property type="match status" value="1"/>
</dbReference>
<reference evidence="2" key="1">
    <citation type="journal article" date="2019" name="Int. J. Syst. Evol. Microbiol.">
        <title>The Global Catalogue of Microorganisms (GCM) 10K type strain sequencing project: providing services to taxonomists for standard genome sequencing and annotation.</title>
        <authorList>
            <consortium name="The Broad Institute Genomics Platform"/>
            <consortium name="The Broad Institute Genome Sequencing Center for Infectious Disease"/>
            <person name="Wu L."/>
            <person name="Ma J."/>
        </authorList>
    </citation>
    <scope>NUCLEOTIDE SEQUENCE [LARGE SCALE GENOMIC DNA]</scope>
    <source>
        <strain evidence="2">CGMCC 1.9106</strain>
    </source>
</reference>
<dbReference type="RefSeq" id="WP_376808057.1">
    <property type="nucleotide sequence ID" value="NZ_JBHTAC010000022.1"/>
</dbReference>
<evidence type="ECO:0008006" key="3">
    <source>
        <dbReference type="Google" id="ProtNLM"/>
    </source>
</evidence>
<comment type="caution">
    <text evidence="1">The sequence shown here is derived from an EMBL/GenBank/DDBJ whole genome shotgun (WGS) entry which is preliminary data.</text>
</comment>
<evidence type="ECO:0000313" key="1">
    <source>
        <dbReference type="EMBL" id="MFC7245098.1"/>
    </source>
</evidence>
<protein>
    <recommendedName>
        <fullName evidence="3">Bacteriocin biosynthesis cyclodehydratase domain-containing protein</fullName>
    </recommendedName>
</protein>
<evidence type="ECO:0000313" key="2">
    <source>
        <dbReference type="Proteomes" id="UP001596392"/>
    </source>
</evidence>
<keyword evidence="2" id="KW-1185">Reference proteome</keyword>
<name>A0ABW2H465_9ACTN</name>
<dbReference type="Proteomes" id="UP001596392">
    <property type="component" value="Unassembled WGS sequence"/>
</dbReference>
<dbReference type="EMBL" id="JBHTAC010000022">
    <property type="protein sequence ID" value="MFC7245098.1"/>
    <property type="molecule type" value="Genomic_DNA"/>
</dbReference>
<proteinExistence type="predicted"/>
<dbReference type="Gene3D" id="3.40.50.720">
    <property type="entry name" value="NAD(P)-binding Rossmann-like Domain"/>
    <property type="match status" value="1"/>
</dbReference>
<dbReference type="InterPro" id="IPR000415">
    <property type="entry name" value="Nitroreductase-like"/>
</dbReference>
<sequence length="485" mass="49561">MSRLGRPALAAGLAVVDTADGLLIEGGPSRRLFTGAAARDLLPRLLPLLDGRTDLAAVAEAAEAPIAQVAQAVALLHRSGLLHDGPAEPGDAAEAFRSRALAASGSHDRLATLRDRLAEATVVVAVAGPLGELLSTDLALSGIGTVTTDLAVLGTSPSRVGIPVALPGVGTGTLREPRAADPFRAAALAIATDDQLASVAATGVPVLRVGGDDRTVELGPLFTGADTACPDCFLTEGRATGAPGFGQAAAQLLCGLAVAEAVGLLTRLADPVTGRRLHRIDTIDLRRSVYEVTPSAACGTCAMAGDGVLGKLEWLNRRVSWQVAGDQAIPATADTDLASSPRILLSDAPPWLRTLLPSATARPYADTYLLGVHGLPHPVYRWSPSTQSLIATRGDLGATPPIAGLPDDPAAVLVFVAATTRLTSAYAEQGLRRAFLAAGRAVAAVATGHHAVLADTVDPALADLLELHDGGEHLAAVVGIYPERP</sequence>
<organism evidence="1 2">
    <name type="scientific">Catellatospora aurea</name>
    <dbReference type="NCBI Taxonomy" id="1337874"/>
    <lineage>
        <taxon>Bacteria</taxon>
        <taxon>Bacillati</taxon>
        <taxon>Actinomycetota</taxon>
        <taxon>Actinomycetes</taxon>
        <taxon>Micromonosporales</taxon>
        <taxon>Micromonosporaceae</taxon>
        <taxon>Catellatospora</taxon>
    </lineage>
</organism>
<accession>A0ABW2H465</accession>